<dbReference type="Proteomes" id="UP000070565">
    <property type="component" value="Unassembled WGS sequence"/>
</dbReference>
<organism evidence="2 3">
    <name type="scientific">candidate division MSBL1 archaeon SCGC-AAA261F19</name>
    <dbReference type="NCBI Taxonomy" id="1698275"/>
    <lineage>
        <taxon>Archaea</taxon>
        <taxon>Methanobacteriati</taxon>
        <taxon>Methanobacteriota</taxon>
        <taxon>candidate division MSBL1</taxon>
    </lineage>
</organism>
<dbReference type="SMART" id="SM00849">
    <property type="entry name" value="Lactamase_B"/>
    <property type="match status" value="1"/>
</dbReference>
<comment type="caution">
    <text evidence="2">The sequence shown here is derived from an EMBL/GenBank/DDBJ whole genome shotgun (WGS) entry which is preliminary data.</text>
</comment>
<gene>
    <name evidence="2" type="ORF">AKJ45_02945</name>
</gene>
<keyword evidence="3" id="KW-1185">Reference proteome</keyword>
<dbReference type="Gene3D" id="3.60.15.10">
    <property type="entry name" value="Ribonuclease Z/Hydroxyacylglutathione hydrolase-like"/>
    <property type="match status" value="1"/>
</dbReference>
<dbReference type="InterPro" id="IPR050114">
    <property type="entry name" value="UPF0173_UPF0282_UlaG_hydrolase"/>
</dbReference>
<protein>
    <submittedName>
        <fullName evidence="2">Zn-dependent hydrolase</fullName>
    </submittedName>
</protein>
<proteinExistence type="predicted"/>
<evidence type="ECO:0000313" key="3">
    <source>
        <dbReference type="Proteomes" id="UP000070565"/>
    </source>
</evidence>
<reference evidence="2 3" key="1">
    <citation type="journal article" date="2016" name="Sci. Rep.">
        <title>Metabolic traits of an uncultured archaeal lineage -MSBL1- from brine pools of the Red Sea.</title>
        <authorList>
            <person name="Mwirichia R."/>
            <person name="Alam I."/>
            <person name="Rashid M."/>
            <person name="Vinu M."/>
            <person name="Ba-Alawi W."/>
            <person name="Anthony Kamau A."/>
            <person name="Kamanda Ngugi D."/>
            <person name="Goker M."/>
            <person name="Klenk H.P."/>
            <person name="Bajic V."/>
            <person name="Stingl U."/>
        </authorList>
    </citation>
    <scope>NUCLEOTIDE SEQUENCE [LARGE SCALE GENOMIC DNA]</scope>
    <source>
        <strain evidence="2">SCGC-AAA261F19</strain>
    </source>
</reference>
<keyword evidence="2" id="KW-0378">Hydrolase</keyword>
<dbReference type="Pfam" id="PF13483">
    <property type="entry name" value="Lactamase_B_3"/>
    <property type="match status" value="1"/>
</dbReference>
<dbReference type="AlphaFoldDB" id="A0A133V990"/>
<dbReference type="GO" id="GO:0016787">
    <property type="term" value="F:hydrolase activity"/>
    <property type="evidence" value="ECO:0007669"/>
    <property type="project" value="UniProtKB-KW"/>
</dbReference>
<dbReference type="PANTHER" id="PTHR43546">
    <property type="entry name" value="UPF0173 METAL-DEPENDENT HYDROLASE MJ1163-RELATED"/>
    <property type="match status" value="1"/>
</dbReference>
<dbReference type="SUPFAM" id="SSF56281">
    <property type="entry name" value="Metallo-hydrolase/oxidoreductase"/>
    <property type="match status" value="1"/>
</dbReference>
<accession>A0A133V990</accession>
<feature type="domain" description="Metallo-beta-lactamase" evidence="1">
    <location>
        <begin position="7"/>
        <end position="153"/>
    </location>
</feature>
<sequence length="189" mass="21437">MRVRWLGNACIEMFGEKHVLIDPNFTTEPERKADLVLLTHEHDDHFSKEDYKKFSVGACFAAPRASLEKFDLKGRAVKPGDKIDGVEVFESDCWKSKESVSYFYRGVLHAGDSAFFPDIEGVKLIFSACFPDYYEDYVSAFKRLGPDLVVPFHYDPIENLKDAEGLMERLSGEGIACELLDPGEDIEIK</sequence>
<name>A0A133V990_9EURY</name>
<dbReference type="InterPro" id="IPR001279">
    <property type="entry name" value="Metallo-B-lactamas"/>
</dbReference>
<dbReference type="InterPro" id="IPR036866">
    <property type="entry name" value="RibonucZ/Hydroxyglut_hydro"/>
</dbReference>
<dbReference type="EMBL" id="LHXZ01000040">
    <property type="protein sequence ID" value="KXB02975.1"/>
    <property type="molecule type" value="Genomic_DNA"/>
</dbReference>
<evidence type="ECO:0000313" key="2">
    <source>
        <dbReference type="EMBL" id="KXB02975.1"/>
    </source>
</evidence>
<evidence type="ECO:0000259" key="1">
    <source>
        <dbReference type="SMART" id="SM00849"/>
    </source>
</evidence>